<reference evidence="3" key="1">
    <citation type="submission" date="2017-10" db="EMBL/GenBank/DDBJ databases">
        <authorList>
            <person name="Regsiter A."/>
            <person name="William W."/>
        </authorList>
    </citation>
    <scope>NUCLEOTIDE SEQUENCE [LARGE SCALE GENOMIC DNA]</scope>
</reference>
<keyword evidence="1" id="KW-1133">Transmembrane helix</keyword>
<feature type="transmembrane region" description="Helical" evidence="1">
    <location>
        <begin position="6"/>
        <end position="27"/>
    </location>
</feature>
<accession>A0A2N9ASF1</accession>
<gene>
    <name evidence="2" type="ORF">TK0001_3657</name>
</gene>
<proteinExistence type="predicted"/>
<dbReference type="EMBL" id="LT962688">
    <property type="protein sequence ID" value="SOR30259.1"/>
    <property type="molecule type" value="Genomic_DNA"/>
</dbReference>
<organism evidence="2 3">
    <name type="scientific">Methylorubrum extorquens</name>
    <name type="common">Methylobacterium dichloromethanicum</name>
    <name type="synonym">Methylobacterium extorquens</name>
    <dbReference type="NCBI Taxonomy" id="408"/>
    <lineage>
        <taxon>Bacteria</taxon>
        <taxon>Pseudomonadati</taxon>
        <taxon>Pseudomonadota</taxon>
        <taxon>Alphaproteobacteria</taxon>
        <taxon>Hyphomicrobiales</taxon>
        <taxon>Methylobacteriaceae</taxon>
        <taxon>Methylorubrum</taxon>
    </lineage>
</organism>
<dbReference type="Proteomes" id="UP000233769">
    <property type="component" value="Chromosome tk0001"/>
</dbReference>
<protein>
    <submittedName>
        <fullName evidence="2">Uncharacterized protein</fullName>
    </submittedName>
</protein>
<keyword evidence="1" id="KW-0812">Transmembrane</keyword>
<dbReference type="AlphaFoldDB" id="A0A2N9ASF1"/>
<evidence type="ECO:0000313" key="2">
    <source>
        <dbReference type="EMBL" id="SOR30259.1"/>
    </source>
</evidence>
<evidence type="ECO:0000313" key="3">
    <source>
        <dbReference type="Proteomes" id="UP000233769"/>
    </source>
</evidence>
<name>A0A2N9ASF1_METEX</name>
<keyword evidence="1" id="KW-0472">Membrane</keyword>
<evidence type="ECO:0000256" key="1">
    <source>
        <dbReference type="SAM" id="Phobius"/>
    </source>
</evidence>
<sequence length="28" mass="2732">MTTADTSLLAAAFVLGLGAAVLLNALLT</sequence>